<gene>
    <name evidence="4" type="ORF">GBAR_LOCUS25084</name>
</gene>
<protein>
    <recommendedName>
        <fullName evidence="3">LolA-like domain-containing protein</fullName>
    </recommendedName>
</protein>
<accession>A0AA35TCB5</accession>
<dbReference type="PANTHER" id="PTHR36902">
    <property type="entry name" value="ENRICHED IN SURFACE-LABELED PROTEOME PROTEIN 9"/>
    <property type="match status" value="1"/>
</dbReference>
<comment type="caution">
    <text evidence="4">The sequence shown here is derived from an EMBL/GenBank/DDBJ whole genome shotgun (WGS) entry which is preliminary data.</text>
</comment>
<dbReference type="Proteomes" id="UP001174909">
    <property type="component" value="Unassembled WGS sequence"/>
</dbReference>
<organism evidence="4 5">
    <name type="scientific">Geodia barretti</name>
    <name type="common">Barrett's horny sponge</name>
    <dbReference type="NCBI Taxonomy" id="519541"/>
    <lineage>
        <taxon>Eukaryota</taxon>
        <taxon>Metazoa</taxon>
        <taxon>Porifera</taxon>
        <taxon>Demospongiae</taxon>
        <taxon>Heteroscleromorpha</taxon>
        <taxon>Tetractinellida</taxon>
        <taxon>Astrophorina</taxon>
        <taxon>Geodiidae</taxon>
        <taxon>Geodia</taxon>
    </lineage>
</organism>
<dbReference type="PANTHER" id="PTHR36902:SF1">
    <property type="entry name" value="ENRICHED IN SURFACE-LABELED PROTEOME PROTEIN 9"/>
    <property type="match status" value="1"/>
</dbReference>
<keyword evidence="2" id="KW-0732">Signal</keyword>
<dbReference type="AlphaFoldDB" id="A0AA35TCB5"/>
<keyword evidence="1" id="KW-1133">Transmembrane helix</keyword>
<keyword evidence="1" id="KW-0472">Membrane</keyword>
<dbReference type="Pfam" id="PF25898">
    <property type="entry name" value="LolA_2nd_metazoa"/>
    <property type="match status" value="2"/>
</dbReference>
<keyword evidence="5" id="KW-1185">Reference proteome</keyword>
<proteinExistence type="predicted"/>
<name>A0AA35TCB5_GEOBA</name>
<evidence type="ECO:0000259" key="3">
    <source>
        <dbReference type="Pfam" id="PF25898"/>
    </source>
</evidence>
<dbReference type="EMBL" id="CASHTH010003464">
    <property type="protein sequence ID" value="CAI8045344.1"/>
    <property type="molecule type" value="Genomic_DNA"/>
</dbReference>
<keyword evidence="1" id="KW-0812">Transmembrane</keyword>
<sequence length="683" mass="75114">MAVSLPVVLLSILLFFAYGATSGRCDVTPVVCDQLAYTLGPTDPRLPSLPSQFSTTVQAVVQSRGPGEISVREYFDDVGNRGRMDFAYNGTSGYLLVDYESLQIFSVVGATECTVRVVEESNPGLRETFGFRLQEGAPHIGTAAHFFRTNDTDSVLFMGQEDLRGIPCNHWQSCYTLSDRSYTIDYYFSRNDSNWTSSYRSDPVPVMIIVNGTNEDESMNSTRSVLNTYTFVDFNVGPDSVPDDVFRVPNGLSCKGRAPGMPLPSLPDYFSAFFEAVDENNKTVSVFREFYDFKHTLFRVDFYSAGDSDLSTGPHTFIQDFDLETQYVIDRRYGNCSIYAIEPQGAFDVSVVNGTAALVTSSQLFLLEDGSNYTYEGVSTVRGVEVDTWVYYTAFKTLRSGSNMTDALHEVFFTRPEWKIGTHSSARSSESSLWRSRYTGTITYVNDTTNSSETRQFTGTYDSFAFDSGPPDQDVFDTSVCVQSGQFYVVGLFVPVTGIEVDFSKLPQNLRTAIRGFTGVRPLQVGNIQVDNGDAAELLVVFHISNLSNVSLPALPSAPVSAFQAITALHDSAVVNNNKLNFKIALSTDGKQSARPELVYLRNENGTVYHRSSSSGDSDSDDDGLSDGAIAGIAVWMFILGAGLGVIGTLGVLALMPCLRKRSFTPAKVSYKKHEDEQVTVSE</sequence>
<reference evidence="4" key="1">
    <citation type="submission" date="2023-03" db="EMBL/GenBank/DDBJ databases">
        <authorList>
            <person name="Steffen K."/>
            <person name="Cardenas P."/>
        </authorList>
    </citation>
    <scope>NUCLEOTIDE SEQUENCE</scope>
</reference>
<dbReference type="InterPro" id="IPR058831">
    <property type="entry name" value="LolA-like_dom_2nd"/>
</dbReference>
<feature type="domain" description="LolA-like" evidence="3">
    <location>
        <begin position="249"/>
        <end position="481"/>
    </location>
</feature>
<evidence type="ECO:0000313" key="5">
    <source>
        <dbReference type="Proteomes" id="UP001174909"/>
    </source>
</evidence>
<feature type="chain" id="PRO_5041278296" description="LolA-like domain-containing protein" evidence="2">
    <location>
        <begin position="23"/>
        <end position="683"/>
    </location>
</feature>
<feature type="transmembrane region" description="Helical" evidence="1">
    <location>
        <begin position="633"/>
        <end position="655"/>
    </location>
</feature>
<feature type="signal peptide" evidence="2">
    <location>
        <begin position="1"/>
        <end position="22"/>
    </location>
</feature>
<evidence type="ECO:0000256" key="1">
    <source>
        <dbReference type="SAM" id="Phobius"/>
    </source>
</evidence>
<evidence type="ECO:0000256" key="2">
    <source>
        <dbReference type="SAM" id="SignalP"/>
    </source>
</evidence>
<feature type="domain" description="LolA-like" evidence="3">
    <location>
        <begin position="44"/>
        <end position="238"/>
    </location>
</feature>
<evidence type="ECO:0000313" key="4">
    <source>
        <dbReference type="EMBL" id="CAI8045344.1"/>
    </source>
</evidence>